<dbReference type="InterPro" id="IPR036047">
    <property type="entry name" value="F-box-like_dom_sf"/>
</dbReference>
<dbReference type="Ensembl" id="ENSCSET00000004175.1">
    <property type="protein sequence ID" value="ENSCSEP00000004123.1"/>
    <property type="gene ID" value="ENSCSEG00000002689.1"/>
</dbReference>
<keyword evidence="7 13" id="KW-0863">Zinc-finger</keyword>
<keyword evidence="11" id="KW-0539">Nucleus</keyword>
<evidence type="ECO:0000256" key="11">
    <source>
        <dbReference type="ARBA" id="ARBA00023242"/>
    </source>
</evidence>
<evidence type="ECO:0000256" key="12">
    <source>
        <dbReference type="ARBA" id="ARBA00023306"/>
    </source>
</evidence>
<dbReference type="OrthoDB" id="9984940at2759"/>
<evidence type="ECO:0000259" key="15">
    <source>
        <dbReference type="PROSITE" id="PS51872"/>
    </source>
</evidence>
<keyword evidence="9" id="KW-0833">Ubl conjugation pathway</keyword>
<reference evidence="16" key="3">
    <citation type="submission" date="2025-09" db="UniProtKB">
        <authorList>
            <consortium name="Ensembl"/>
        </authorList>
    </citation>
    <scope>IDENTIFICATION</scope>
</reference>
<protein>
    <submittedName>
        <fullName evidence="16">F-box protein 5</fullName>
    </submittedName>
</protein>
<feature type="compositionally biased region" description="Pro residues" evidence="14">
    <location>
        <begin position="51"/>
        <end position="66"/>
    </location>
</feature>
<dbReference type="InterPro" id="IPR047147">
    <property type="entry name" value="FBX5_43"/>
</dbReference>
<dbReference type="GO" id="GO:0005634">
    <property type="term" value="C:nucleus"/>
    <property type="evidence" value="ECO:0007669"/>
    <property type="project" value="UniProtKB-SubCell"/>
</dbReference>
<evidence type="ECO:0000256" key="8">
    <source>
        <dbReference type="ARBA" id="ARBA00022776"/>
    </source>
</evidence>
<accession>A0A3P8ULP8</accession>
<keyword evidence="5" id="KW-0132">Cell division</keyword>
<dbReference type="GO" id="GO:0005737">
    <property type="term" value="C:cytoplasm"/>
    <property type="evidence" value="ECO:0007669"/>
    <property type="project" value="UniProtKB-SubCell"/>
</dbReference>
<keyword evidence="4" id="KW-0963">Cytoplasm</keyword>
<dbReference type="SUPFAM" id="SSF81383">
    <property type="entry name" value="F-box domain"/>
    <property type="match status" value="1"/>
</dbReference>
<evidence type="ECO:0000256" key="3">
    <source>
        <dbReference type="ARBA" id="ARBA00004906"/>
    </source>
</evidence>
<feature type="domain" description="ZBR-type" evidence="15">
    <location>
        <begin position="383"/>
        <end position="431"/>
    </location>
</feature>
<keyword evidence="12" id="KW-0131">Cell cycle</keyword>
<feature type="compositionally biased region" description="Polar residues" evidence="14">
    <location>
        <begin position="82"/>
        <end position="93"/>
    </location>
</feature>
<dbReference type="STRING" id="244447.ENSCSEP00000004123"/>
<sequence length="459" mass="50772">MNIEAVCCREKYLQNSATMKCPRYDVTKAHSPQKNSAAAAAADSQVLRLKPPSPLKEPSPVKPSCPPTGATTVVFSLNDVTKPSFNKENSANSGHDRTVDEGFEDSGYLSLHSSQIEEHHGDEEDGGNTQGRTTATSPVRREKPRTPKKSPKCQSGVVSTSVLGAVCTPVEHHRRRLLSSTPSHNSSYANLPILNFERAVCEELAKGYRQTKRYDWSVVDKLAEEHHLDRVIGGRMGCEFVDVFSSLMCRSMKIILADILALLDDMDLLSCRKVSKTWRRIIDGNAKAFNRCQKAEEKLKGSENSLKSSALTRDVTIPRVVFSSLQRRATTTPLAAASSSSSSVNYRVTRQTTSCQKTPRHNSQSTRFQDFMQAATGLKQHESLRSCKRCGSPATHSTETQRAKCTRPSCMFDFCTCCMEAFHGSTACRTVQPKSDFLGFKTTPILPGSARSKRNLRRL</sequence>
<dbReference type="GO" id="GO:0008270">
    <property type="term" value="F:zinc ion binding"/>
    <property type="evidence" value="ECO:0007669"/>
    <property type="project" value="UniProtKB-KW"/>
</dbReference>
<reference evidence="16" key="2">
    <citation type="submission" date="2025-08" db="UniProtKB">
        <authorList>
            <consortium name="Ensembl"/>
        </authorList>
    </citation>
    <scope>IDENTIFICATION</scope>
</reference>
<dbReference type="GO" id="GO:0016567">
    <property type="term" value="P:protein ubiquitination"/>
    <property type="evidence" value="ECO:0007669"/>
    <property type="project" value="UniProtKB-UniPathway"/>
</dbReference>
<evidence type="ECO:0000256" key="13">
    <source>
        <dbReference type="PROSITE-ProRule" id="PRU01220"/>
    </source>
</evidence>
<dbReference type="InParanoid" id="A0A3P8ULP8"/>
<dbReference type="PANTHER" id="PTHR15493:SF8">
    <property type="entry name" value="F-BOX ONLY PROTEIN 5"/>
    <property type="match status" value="1"/>
</dbReference>
<evidence type="ECO:0000256" key="9">
    <source>
        <dbReference type="ARBA" id="ARBA00022786"/>
    </source>
</evidence>
<evidence type="ECO:0000256" key="5">
    <source>
        <dbReference type="ARBA" id="ARBA00022618"/>
    </source>
</evidence>
<feature type="region of interest" description="Disordered" evidence="14">
    <location>
        <begin position="116"/>
        <end position="156"/>
    </location>
</feature>
<evidence type="ECO:0000256" key="7">
    <source>
        <dbReference type="ARBA" id="ARBA00022771"/>
    </source>
</evidence>
<dbReference type="PANTHER" id="PTHR15493">
    <property type="entry name" value="F-BOX ONLY PROTEIN 5 AND 43"/>
    <property type="match status" value="1"/>
</dbReference>
<dbReference type="InterPro" id="IPR044064">
    <property type="entry name" value="ZF_ZBR"/>
</dbReference>
<feature type="compositionally biased region" description="Low complexity" evidence="14">
    <location>
        <begin position="37"/>
        <end position="50"/>
    </location>
</feature>
<feature type="region of interest" description="Disordered" evidence="14">
    <location>
        <begin position="82"/>
        <end position="103"/>
    </location>
</feature>
<proteinExistence type="predicted"/>
<comment type="pathway">
    <text evidence="3">Protein modification; protein ubiquitination.</text>
</comment>
<dbReference type="GeneTree" id="ENSGT00530000063692"/>
<keyword evidence="10" id="KW-0862">Zinc</keyword>
<dbReference type="Pfam" id="PF00646">
    <property type="entry name" value="F-box"/>
    <property type="match status" value="1"/>
</dbReference>
<comment type="subcellular location">
    <subcellularLocation>
        <location evidence="2">Cytoplasm</location>
    </subcellularLocation>
    <subcellularLocation>
        <location evidence="1">Nucleus</location>
    </subcellularLocation>
</comment>
<dbReference type="FunCoup" id="A0A3P8ULP8">
    <property type="interactions" value="1107"/>
</dbReference>
<dbReference type="InterPro" id="IPR001810">
    <property type="entry name" value="F-box_dom"/>
</dbReference>
<keyword evidence="8" id="KW-0498">Mitosis</keyword>
<keyword evidence="17" id="KW-1185">Reference proteome</keyword>
<dbReference type="AlphaFoldDB" id="A0A3P8ULP8"/>
<evidence type="ECO:0000256" key="14">
    <source>
        <dbReference type="SAM" id="MobiDB-lite"/>
    </source>
</evidence>
<evidence type="ECO:0000313" key="17">
    <source>
        <dbReference type="Proteomes" id="UP000265120"/>
    </source>
</evidence>
<keyword evidence="6" id="KW-0479">Metal-binding</keyword>
<dbReference type="SMART" id="SM00256">
    <property type="entry name" value="FBOX"/>
    <property type="match status" value="1"/>
</dbReference>
<dbReference type="PROSITE" id="PS51872">
    <property type="entry name" value="ZF_ZBR"/>
    <property type="match status" value="1"/>
</dbReference>
<evidence type="ECO:0000256" key="6">
    <source>
        <dbReference type="ARBA" id="ARBA00022723"/>
    </source>
</evidence>
<dbReference type="GO" id="GO:0045835">
    <property type="term" value="P:negative regulation of meiotic nuclear division"/>
    <property type="evidence" value="ECO:0007669"/>
    <property type="project" value="InterPro"/>
</dbReference>
<dbReference type="Proteomes" id="UP000265120">
    <property type="component" value="Chromosome 12"/>
</dbReference>
<evidence type="ECO:0000256" key="10">
    <source>
        <dbReference type="ARBA" id="ARBA00022833"/>
    </source>
</evidence>
<dbReference type="GeneID" id="103387010"/>
<dbReference type="UniPathway" id="UPA00143"/>
<name>A0A3P8ULP8_CYNSE</name>
<dbReference type="GO" id="GO:0051301">
    <property type="term" value="P:cell division"/>
    <property type="evidence" value="ECO:0007669"/>
    <property type="project" value="UniProtKB-KW"/>
</dbReference>
<dbReference type="RefSeq" id="XP_008319721.1">
    <property type="nucleotide sequence ID" value="XM_008321499.3"/>
</dbReference>
<dbReference type="Gene3D" id="1.20.1280.50">
    <property type="match status" value="1"/>
</dbReference>
<evidence type="ECO:0000256" key="4">
    <source>
        <dbReference type="ARBA" id="ARBA00022490"/>
    </source>
</evidence>
<organism evidence="16 17">
    <name type="scientific">Cynoglossus semilaevis</name>
    <name type="common">Tongue sole</name>
    <dbReference type="NCBI Taxonomy" id="244447"/>
    <lineage>
        <taxon>Eukaryota</taxon>
        <taxon>Metazoa</taxon>
        <taxon>Chordata</taxon>
        <taxon>Craniata</taxon>
        <taxon>Vertebrata</taxon>
        <taxon>Euteleostomi</taxon>
        <taxon>Actinopterygii</taxon>
        <taxon>Neopterygii</taxon>
        <taxon>Teleostei</taxon>
        <taxon>Neoteleostei</taxon>
        <taxon>Acanthomorphata</taxon>
        <taxon>Carangaria</taxon>
        <taxon>Pleuronectiformes</taxon>
        <taxon>Pleuronectoidei</taxon>
        <taxon>Cynoglossidae</taxon>
        <taxon>Cynoglossinae</taxon>
        <taxon>Cynoglossus</taxon>
    </lineage>
</organism>
<evidence type="ECO:0000256" key="2">
    <source>
        <dbReference type="ARBA" id="ARBA00004496"/>
    </source>
</evidence>
<reference evidence="16 17" key="1">
    <citation type="journal article" date="2014" name="Nat. Genet.">
        <title>Whole-genome sequence of a flatfish provides insights into ZW sex chromosome evolution and adaptation to a benthic lifestyle.</title>
        <authorList>
            <person name="Chen S."/>
            <person name="Zhang G."/>
            <person name="Shao C."/>
            <person name="Huang Q."/>
            <person name="Liu G."/>
            <person name="Zhang P."/>
            <person name="Song W."/>
            <person name="An N."/>
            <person name="Chalopin D."/>
            <person name="Volff J.N."/>
            <person name="Hong Y."/>
            <person name="Li Q."/>
            <person name="Sha Z."/>
            <person name="Zhou H."/>
            <person name="Xie M."/>
            <person name="Yu Q."/>
            <person name="Liu Y."/>
            <person name="Xiang H."/>
            <person name="Wang N."/>
            <person name="Wu K."/>
            <person name="Yang C."/>
            <person name="Zhou Q."/>
            <person name="Liao X."/>
            <person name="Yang L."/>
            <person name="Hu Q."/>
            <person name="Zhang J."/>
            <person name="Meng L."/>
            <person name="Jin L."/>
            <person name="Tian Y."/>
            <person name="Lian J."/>
            <person name="Yang J."/>
            <person name="Miao G."/>
            <person name="Liu S."/>
            <person name="Liang Z."/>
            <person name="Yan F."/>
            <person name="Li Y."/>
            <person name="Sun B."/>
            <person name="Zhang H."/>
            <person name="Zhang J."/>
            <person name="Zhu Y."/>
            <person name="Du M."/>
            <person name="Zhao Y."/>
            <person name="Schartl M."/>
            <person name="Tang Q."/>
            <person name="Wang J."/>
        </authorList>
    </citation>
    <scope>NUCLEOTIDE SEQUENCE</scope>
</reference>
<dbReference type="KEGG" id="csem:103387010"/>
<dbReference type="GO" id="GO:0007088">
    <property type="term" value="P:regulation of mitotic nuclear division"/>
    <property type="evidence" value="ECO:0007669"/>
    <property type="project" value="InterPro"/>
</dbReference>
<evidence type="ECO:0000313" key="16">
    <source>
        <dbReference type="Ensembl" id="ENSCSEP00000004123.1"/>
    </source>
</evidence>
<dbReference type="Gene3D" id="2.20.25.20">
    <property type="match status" value="1"/>
</dbReference>
<dbReference type="CTD" id="26271"/>
<evidence type="ECO:0000256" key="1">
    <source>
        <dbReference type="ARBA" id="ARBA00004123"/>
    </source>
</evidence>
<feature type="region of interest" description="Disordered" evidence="14">
    <location>
        <begin position="30"/>
        <end position="70"/>
    </location>
</feature>
<dbReference type="OMA" id="VVLSCMQ"/>